<dbReference type="Proteomes" id="UP000324222">
    <property type="component" value="Unassembled WGS sequence"/>
</dbReference>
<evidence type="ECO:0000313" key="2">
    <source>
        <dbReference type="Proteomes" id="UP000324222"/>
    </source>
</evidence>
<protein>
    <submittedName>
        <fullName evidence="1">Uncharacterized protein</fullName>
    </submittedName>
</protein>
<proteinExistence type="predicted"/>
<reference evidence="1 2" key="1">
    <citation type="submission" date="2019-05" db="EMBL/GenBank/DDBJ databases">
        <title>Another draft genome of Portunus trituberculatus and its Hox gene families provides insights of decapod evolution.</title>
        <authorList>
            <person name="Jeong J.-H."/>
            <person name="Song I."/>
            <person name="Kim S."/>
            <person name="Choi T."/>
            <person name="Kim D."/>
            <person name="Ryu S."/>
            <person name="Kim W."/>
        </authorList>
    </citation>
    <scope>NUCLEOTIDE SEQUENCE [LARGE SCALE GENOMIC DNA]</scope>
    <source>
        <tissue evidence="1">Muscle</tissue>
    </source>
</reference>
<gene>
    <name evidence="1" type="ORF">E2C01_032160</name>
</gene>
<comment type="caution">
    <text evidence="1">The sequence shown here is derived from an EMBL/GenBank/DDBJ whole genome shotgun (WGS) entry which is preliminary data.</text>
</comment>
<dbReference type="AlphaFoldDB" id="A0A5B7F073"/>
<sequence>MQLRRVLGKARSSVTDSHYLIQHLRRDKGCIDAKSGTGERVWFTASLAFSMARYPLAHHSCTNQHQHI</sequence>
<keyword evidence="2" id="KW-1185">Reference proteome</keyword>
<accession>A0A5B7F073</accession>
<name>A0A5B7F073_PORTR</name>
<dbReference type="EMBL" id="VSRR010004129">
    <property type="protein sequence ID" value="MPC38649.1"/>
    <property type="molecule type" value="Genomic_DNA"/>
</dbReference>
<organism evidence="1 2">
    <name type="scientific">Portunus trituberculatus</name>
    <name type="common">Swimming crab</name>
    <name type="synonym">Neptunus trituberculatus</name>
    <dbReference type="NCBI Taxonomy" id="210409"/>
    <lineage>
        <taxon>Eukaryota</taxon>
        <taxon>Metazoa</taxon>
        <taxon>Ecdysozoa</taxon>
        <taxon>Arthropoda</taxon>
        <taxon>Crustacea</taxon>
        <taxon>Multicrustacea</taxon>
        <taxon>Malacostraca</taxon>
        <taxon>Eumalacostraca</taxon>
        <taxon>Eucarida</taxon>
        <taxon>Decapoda</taxon>
        <taxon>Pleocyemata</taxon>
        <taxon>Brachyura</taxon>
        <taxon>Eubrachyura</taxon>
        <taxon>Portunoidea</taxon>
        <taxon>Portunidae</taxon>
        <taxon>Portuninae</taxon>
        <taxon>Portunus</taxon>
    </lineage>
</organism>
<evidence type="ECO:0000313" key="1">
    <source>
        <dbReference type="EMBL" id="MPC38649.1"/>
    </source>
</evidence>